<name>A0A319EU53_ASPSB</name>
<dbReference type="OrthoDB" id="5411673at2759"/>
<evidence type="ECO:0000313" key="1">
    <source>
        <dbReference type="EMBL" id="PYI11098.1"/>
    </source>
</evidence>
<evidence type="ECO:0000313" key="2">
    <source>
        <dbReference type="Proteomes" id="UP000248423"/>
    </source>
</evidence>
<accession>A0A319EU53</accession>
<dbReference type="AlphaFoldDB" id="A0A319EU53"/>
<keyword evidence="2" id="KW-1185">Reference proteome</keyword>
<gene>
    <name evidence="1" type="ORF">BO78DRAFT_393575</name>
</gene>
<dbReference type="VEuPathDB" id="FungiDB:BO78DRAFT_393575"/>
<protein>
    <submittedName>
        <fullName evidence="1">Uncharacterized protein</fullName>
    </submittedName>
</protein>
<dbReference type="Proteomes" id="UP000248423">
    <property type="component" value="Unassembled WGS sequence"/>
</dbReference>
<dbReference type="EMBL" id="KZ826319">
    <property type="protein sequence ID" value="PYI11098.1"/>
    <property type="molecule type" value="Genomic_DNA"/>
</dbReference>
<organism evidence="1 2">
    <name type="scientific">Aspergillus sclerotiicarbonarius (strain CBS 121057 / IBT 28362)</name>
    <dbReference type="NCBI Taxonomy" id="1448318"/>
    <lineage>
        <taxon>Eukaryota</taxon>
        <taxon>Fungi</taxon>
        <taxon>Dikarya</taxon>
        <taxon>Ascomycota</taxon>
        <taxon>Pezizomycotina</taxon>
        <taxon>Eurotiomycetes</taxon>
        <taxon>Eurotiomycetidae</taxon>
        <taxon>Eurotiales</taxon>
        <taxon>Aspergillaceae</taxon>
        <taxon>Aspergillus</taxon>
        <taxon>Aspergillus subgen. Circumdati</taxon>
    </lineage>
</organism>
<sequence length="126" mass="14631">MSTVKKLTPEQFKSRFDGVFHGSPDEARSYMQGILNPNYIWYQAGSNRTDFERAVEKATYLRTNCKKWDSSLMFFAQDENRIAARLVADMALGDMPETKVEVMMMLEVDEERKWVAAWEQATEFLG</sequence>
<reference evidence="1 2" key="1">
    <citation type="submission" date="2018-02" db="EMBL/GenBank/DDBJ databases">
        <title>The genomes of Aspergillus section Nigri reveals drivers in fungal speciation.</title>
        <authorList>
            <consortium name="DOE Joint Genome Institute"/>
            <person name="Vesth T.C."/>
            <person name="Nybo J."/>
            <person name="Theobald S."/>
            <person name="Brandl J."/>
            <person name="Frisvad J.C."/>
            <person name="Nielsen K.F."/>
            <person name="Lyhne E.K."/>
            <person name="Kogle M.E."/>
            <person name="Kuo A."/>
            <person name="Riley R."/>
            <person name="Clum A."/>
            <person name="Nolan M."/>
            <person name="Lipzen A."/>
            <person name="Salamov A."/>
            <person name="Henrissat B."/>
            <person name="Wiebenga A."/>
            <person name="De vries R.P."/>
            <person name="Grigoriev I.V."/>
            <person name="Mortensen U.H."/>
            <person name="Andersen M.R."/>
            <person name="Baker S.E."/>
        </authorList>
    </citation>
    <scope>NUCLEOTIDE SEQUENCE [LARGE SCALE GENOMIC DNA]</scope>
    <source>
        <strain evidence="1 2">CBS 121057</strain>
    </source>
</reference>
<proteinExistence type="predicted"/>